<organism evidence="1 2">
    <name type="scientific">Bremerella cremea</name>
    <dbReference type="NCBI Taxonomy" id="1031537"/>
    <lineage>
        <taxon>Bacteria</taxon>
        <taxon>Pseudomonadati</taxon>
        <taxon>Planctomycetota</taxon>
        <taxon>Planctomycetia</taxon>
        <taxon>Pirellulales</taxon>
        <taxon>Pirellulaceae</taxon>
        <taxon>Bremerella</taxon>
    </lineage>
</organism>
<sequence>MRDSKWGCHVGRTFGIGGADLKNVAGHLPPAIAMLLLCTTISAWEFGITNQALAEDLTAKEDPTSHVEAAKISPELSRYRVASDGIIPFALGLTDSSGEIFTLNRPVMGAGVQTLASFDPNLDLFKAEIEQGYDRSYGLVQMPMAVAWSVEERTLRLRRLPGDVATSIVVNDIDPIENILAGNWEDKQIVDLRRDGKLRVVDFQTGNITLAIESDLNVTCAAVRGNRLIFAGRPKADLNRDMPNELSYISILQSWDIATGEKLAAQILGYHVARLEFSENGKWIACAGGLSFFQQPQFGTGQLDVFRSDLAGWSRRYFAQAYIKAARFIDNRTMALGLENGWGYVVDFRKGKRIAKAKLHQGSVLDIAVGKSKLFSSGFDGTLTIWQYTPAQRKAE</sequence>
<reference evidence="1 2" key="1">
    <citation type="submission" date="2018-07" db="EMBL/GenBank/DDBJ databases">
        <title>Comparative genomes isolates from brazilian mangrove.</title>
        <authorList>
            <person name="De Araujo J.E."/>
            <person name="Taketani R.G."/>
            <person name="Silva M.C.P."/>
            <person name="Lourenco M.V."/>
            <person name="Oliveira V.M."/>
            <person name="Andreote F.D."/>
        </authorList>
    </citation>
    <scope>NUCLEOTIDE SEQUENCE [LARGE SCALE GENOMIC DNA]</scope>
    <source>
        <strain evidence="1 2">HEX PRIS-MGV</strain>
    </source>
</reference>
<evidence type="ECO:0000313" key="2">
    <source>
        <dbReference type="Proteomes" id="UP000253562"/>
    </source>
</evidence>
<dbReference type="InterPro" id="IPR015943">
    <property type="entry name" value="WD40/YVTN_repeat-like_dom_sf"/>
</dbReference>
<dbReference type="InterPro" id="IPR011047">
    <property type="entry name" value="Quinoprotein_ADH-like_sf"/>
</dbReference>
<evidence type="ECO:0008006" key="3">
    <source>
        <dbReference type="Google" id="ProtNLM"/>
    </source>
</evidence>
<evidence type="ECO:0000313" key="1">
    <source>
        <dbReference type="EMBL" id="RCS56234.1"/>
    </source>
</evidence>
<dbReference type="AlphaFoldDB" id="A0A368KXU9"/>
<proteinExistence type="predicted"/>
<comment type="caution">
    <text evidence="1">The sequence shown here is derived from an EMBL/GenBank/DDBJ whole genome shotgun (WGS) entry which is preliminary data.</text>
</comment>
<name>A0A368KXU9_9BACT</name>
<protein>
    <recommendedName>
        <fullName evidence="3">WD40 repeat domain-containing protein</fullName>
    </recommendedName>
</protein>
<dbReference type="RefSeq" id="WP_114366622.1">
    <property type="nucleotide sequence ID" value="NZ_QPEX01000002.1"/>
</dbReference>
<dbReference type="Gene3D" id="2.130.10.10">
    <property type="entry name" value="YVTN repeat-like/Quinoprotein amine dehydrogenase"/>
    <property type="match status" value="1"/>
</dbReference>
<accession>A0A368KXU9</accession>
<dbReference type="SUPFAM" id="SSF50998">
    <property type="entry name" value="Quinoprotein alcohol dehydrogenase-like"/>
    <property type="match status" value="1"/>
</dbReference>
<dbReference type="Proteomes" id="UP000253562">
    <property type="component" value="Unassembled WGS sequence"/>
</dbReference>
<dbReference type="EMBL" id="QPEX01000002">
    <property type="protein sequence ID" value="RCS56234.1"/>
    <property type="molecule type" value="Genomic_DNA"/>
</dbReference>
<gene>
    <name evidence="1" type="ORF">DTL42_00010</name>
</gene>